<keyword evidence="2" id="KW-1185">Reference proteome</keyword>
<reference evidence="1" key="1">
    <citation type="submission" date="2020-08" db="EMBL/GenBank/DDBJ databases">
        <title>Multicomponent nature underlies the extraordinary mechanical properties of spider dragline silk.</title>
        <authorList>
            <person name="Kono N."/>
            <person name="Nakamura H."/>
            <person name="Mori M."/>
            <person name="Yoshida Y."/>
            <person name="Ohtoshi R."/>
            <person name="Malay A.D."/>
            <person name="Moran D.A.P."/>
            <person name="Tomita M."/>
            <person name="Numata K."/>
            <person name="Arakawa K."/>
        </authorList>
    </citation>
    <scope>NUCLEOTIDE SEQUENCE</scope>
</reference>
<evidence type="ECO:0000313" key="1">
    <source>
        <dbReference type="EMBL" id="GFU56699.1"/>
    </source>
</evidence>
<evidence type="ECO:0000313" key="2">
    <source>
        <dbReference type="Proteomes" id="UP000887013"/>
    </source>
</evidence>
<dbReference type="AlphaFoldDB" id="A0A8X6UVA8"/>
<dbReference type="EMBL" id="BMAW01039665">
    <property type="protein sequence ID" value="GFU56699.1"/>
    <property type="molecule type" value="Genomic_DNA"/>
</dbReference>
<accession>A0A8X6UVA8</accession>
<organism evidence="1 2">
    <name type="scientific">Nephila pilipes</name>
    <name type="common">Giant wood spider</name>
    <name type="synonym">Nephila maculata</name>
    <dbReference type="NCBI Taxonomy" id="299642"/>
    <lineage>
        <taxon>Eukaryota</taxon>
        <taxon>Metazoa</taxon>
        <taxon>Ecdysozoa</taxon>
        <taxon>Arthropoda</taxon>
        <taxon>Chelicerata</taxon>
        <taxon>Arachnida</taxon>
        <taxon>Araneae</taxon>
        <taxon>Araneomorphae</taxon>
        <taxon>Entelegynae</taxon>
        <taxon>Araneoidea</taxon>
        <taxon>Nephilidae</taxon>
        <taxon>Nephila</taxon>
    </lineage>
</organism>
<dbReference type="Proteomes" id="UP000887013">
    <property type="component" value="Unassembled WGS sequence"/>
</dbReference>
<proteinExistence type="predicted"/>
<sequence>MNHWRSSNGVSFESVRGEVSEWSCGGVAILMLDEAWRCDAGMKNFDLSVVNVSIDCLKKELRGLYIERSELVQYEFLMKTKFKYNF</sequence>
<comment type="caution">
    <text evidence="1">The sequence shown here is derived from an EMBL/GenBank/DDBJ whole genome shotgun (WGS) entry which is preliminary data.</text>
</comment>
<protein>
    <submittedName>
        <fullName evidence="1">Uncharacterized protein</fullName>
    </submittedName>
</protein>
<name>A0A8X6UVA8_NEPPI</name>
<gene>
    <name evidence="1" type="ORF">NPIL_641181</name>
</gene>